<sequence>MPHTQKAVFLDIDGTLILGKRGPFNEDIEAIEEARKQGHLFFLNTGRGFGNLPPVLRDAPWIDGMVCGAGAQILFRGKTVHCRAIPEKALLEISAFYLNSKKWCVFEGETALYGINENNSDLFVTDILSVKNKDDFLTRYKDAQVTKLSIDGSASAEEQALLEDYFDLNPFPDYFEGILKGESKSHGMELILKELGIARENSVAMGDSFNDMSMIRYAGLGIAMGNACDELKQMAGAITADCGQGGIAQAVKKWVLT</sequence>
<dbReference type="InterPro" id="IPR036412">
    <property type="entry name" value="HAD-like_sf"/>
</dbReference>
<dbReference type="GO" id="GO:0016791">
    <property type="term" value="F:phosphatase activity"/>
    <property type="evidence" value="ECO:0007669"/>
    <property type="project" value="UniProtKB-ARBA"/>
</dbReference>
<dbReference type="PANTHER" id="PTHR10000:SF8">
    <property type="entry name" value="HAD SUPERFAMILY HYDROLASE-LIKE, TYPE 3"/>
    <property type="match status" value="1"/>
</dbReference>
<name>F5YQT5_TREPZ</name>
<accession>F5YQT5</accession>
<dbReference type="Proteomes" id="UP000009223">
    <property type="component" value="Chromosome"/>
</dbReference>
<dbReference type="RefSeq" id="WP_015708734.1">
    <property type="nucleotide sequence ID" value="NC_015578.1"/>
</dbReference>
<evidence type="ECO:0000313" key="1">
    <source>
        <dbReference type="EMBL" id="AEF86002.1"/>
    </source>
</evidence>
<protein>
    <submittedName>
        <fullName evidence="1">HAD-superfamily hydrolase, subfamily IIB</fullName>
    </submittedName>
</protein>
<dbReference type="AlphaFoldDB" id="F5YQT5"/>
<reference evidence="2" key="1">
    <citation type="submission" date="2009-12" db="EMBL/GenBank/DDBJ databases">
        <title>Complete sequence of Treponema primitia strain ZAS-2.</title>
        <authorList>
            <person name="Tetu S.G."/>
            <person name="Matson E."/>
            <person name="Ren Q."/>
            <person name="Seshadri R."/>
            <person name="Elbourne L."/>
            <person name="Hassan K.A."/>
            <person name="Durkin A."/>
            <person name="Radune D."/>
            <person name="Mohamoud Y."/>
            <person name="Shay R."/>
            <person name="Jin S."/>
            <person name="Zhang X."/>
            <person name="Lucey K."/>
            <person name="Ballor N.R."/>
            <person name="Ottesen E."/>
            <person name="Rosenthal R."/>
            <person name="Allen A."/>
            <person name="Leadbetter J.R."/>
            <person name="Paulsen I.T."/>
        </authorList>
    </citation>
    <scope>NUCLEOTIDE SEQUENCE [LARGE SCALE GENOMIC DNA]</scope>
    <source>
        <strain evidence="2">ATCC BAA-887 / DSM 12427 / ZAS-2</strain>
    </source>
</reference>
<dbReference type="Pfam" id="PF08282">
    <property type="entry name" value="Hydrolase_3"/>
    <property type="match status" value="1"/>
</dbReference>
<dbReference type="KEGG" id="tpi:TREPR_1356"/>
<dbReference type="PANTHER" id="PTHR10000">
    <property type="entry name" value="PHOSPHOSERINE PHOSPHATASE"/>
    <property type="match status" value="1"/>
</dbReference>
<dbReference type="GO" id="GO:0000287">
    <property type="term" value="F:magnesium ion binding"/>
    <property type="evidence" value="ECO:0007669"/>
    <property type="project" value="TreeGrafter"/>
</dbReference>
<dbReference type="OrthoDB" id="1654797at2"/>
<dbReference type="PROSITE" id="PS01229">
    <property type="entry name" value="COF_2"/>
    <property type="match status" value="1"/>
</dbReference>
<keyword evidence="2" id="KW-1185">Reference proteome</keyword>
<dbReference type="InterPro" id="IPR023214">
    <property type="entry name" value="HAD_sf"/>
</dbReference>
<dbReference type="Gene3D" id="3.30.1240.10">
    <property type="match status" value="1"/>
</dbReference>
<dbReference type="STRING" id="545694.TREPR_1356"/>
<dbReference type="Gene3D" id="3.40.50.1000">
    <property type="entry name" value="HAD superfamily/HAD-like"/>
    <property type="match status" value="1"/>
</dbReference>
<keyword evidence="1" id="KW-0378">Hydrolase</keyword>
<evidence type="ECO:0000313" key="2">
    <source>
        <dbReference type="Proteomes" id="UP000009223"/>
    </source>
</evidence>
<gene>
    <name evidence="1" type="ordered locus">TREPR_1356</name>
</gene>
<dbReference type="EMBL" id="CP001843">
    <property type="protein sequence ID" value="AEF86002.1"/>
    <property type="molecule type" value="Genomic_DNA"/>
</dbReference>
<reference evidence="1 2" key="2">
    <citation type="journal article" date="2011" name="ISME J.">
        <title>RNA-seq reveals cooperative metabolic interactions between two termite-gut spirochete species in co-culture.</title>
        <authorList>
            <person name="Rosenthal A.Z."/>
            <person name="Matson E.G."/>
            <person name="Eldar A."/>
            <person name="Leadbetter J.R."/>
        </authorList>
    </citation>
    <scope>NUCLEOTIDE SEQUENCE [LARGE SCALE GENOMIC DNA]</scope>
    <source>
        <strain evidence="2">ATCC BAA-887 / DSM 12427 / ZAS-2</strain>
    </source>
</reference>
<organism evidence="1 2">
    <name type="scientific">Treponema primitia (strain ATCC BAA-887 / DSM 12427 / ZAS-2)</name>
    <dbReference type="NCBI Taxonomy" id="545694"/>
    <lineage>
        <taxon>Bacteria</taxon>
        <taxon>Pseudomonadati</taxon>
        <taxon>Spirochaetota</taxon>
        <taxon>Spirochaetia</taxon>
        <taxon>Spirochaetales</taxon>
        <taxon>Treponemataceae</taxon>
        <taxon>Treponema</taxon>
    </lineage>
</organism>
<dbReference type="SUPFAM" id="SSF56784">
    <property type="entry name" value="HAD-like"/>
    <property type="match status" value="1"/>
</dbReference>
<dbReference type="eggNOG" id="COG0561">
    <property type="taxonomic scope" value="Bacteria"/>
</dbReference>
<dbReference type="HOGENOM" id="CLU_044146_7_2_12"/>
<dbReference type="GO" id="GO:0005829">
    <property type="term" value="C:cytosol"/>
    <property type="evidence" value="ECO:0007669"/>
    <property type="project" value="TreeGrafter"/>
</dbReference>
<proteinExistence type="predicted"/>